<organism evidence="3 4">
    <name type="scientific">Sitophilus oryzae</name>
    <name type="common">Rice weevil</name>
    <name type="synonym">Curculio oryzae</name>
    <dbReference type="NCBI Taxonomy" id="7048"/>
    <lineage>
        <taxon>Eukaryota</taxon>
        <taxon>Metazoa</taxon>
        <taxon>Ecdysozoa</taxon>
        <taxon>Arthropoda</taxon>
        <taxon>Hexapoda</taxon>
        <taxon>Insecta</taxon>
        <taxon>Pterygota</taxon>
        <taxon>Neoptera</taxon>
        <taxon>Endopterygota</taxon>
        <taxon>Coleoptera</taxon>
        <taxon>Polyphaga</taxon>
        <taxon>Cucujiformia</taxon>
        <taxon>Curculionidae</taxon>
        <taxon>Dryophthorinae</taxon>
        <taxon>Sitophilus</taxon>
    </lineage>
</organism>
<keyword evidence="3" id="KW-1185">Reference proteome</keyword>
<dbReference type="InParanoid" id="A0A6J2YTH2"/>
<name>A0A6J2YTH2_SITOR</name>
<feature type="compositionally biased region" description="Polar residues" evidence="2">
    <location>
        <begin position="381"/>
        <end position="397"/>
    </location>
</feature>
<feature type="compositionally biased region" description="Polar residues" evidence="2">
    <location>
        <begin position="147"/>
        <end position="159"/>
    </location>
</feature>
<feature type="compositionally biased region" description="Basic and acidic residues" evidence="2">
    <location>
        <begin position="187"/>
        <end position="213"/>
    </location>
</feature>
<accession>A0A6J2YTH2</accession>
<dbReference type="OrthoDB" id="6777674at2759"/>
<evidence type="ECO:0000313" key="3">
    <source>
        <dbReference type="Proteomes" id="UP000504635"/>
    </source>
</evidence>
<feature type="region of interest" description="Disordered" evidence="2">
    <location>
        <begin position="1"/>
        <end position="20"/>
    </location>
</feature>
<feature type="compositionally biased region" description="Polar residues" evidence="2">
    <location>
        <begin position="11"/>
        <end position="20"/>
    </location>
</feature>
<feature type="region of interest" description="Disordered" evidence="2">
    <location>
        <begin position="176"/>
        <end position="213"/>
    </location>
</feature>
<dbReference type="KEGG" id="soy:115890417"/>
<dbReference type="AlphaFoldDB" id="A0A6J2YTH2"/>
<feature type="region of interest" description="Disordered" evidence="2">
    <location>
        <begin position="96"/>
        <end position="164"/>
    </location>
</feature>
<reference evidence="4" key="1">
    <citation type="submission" date="2025-08" db="UniProtKB">
        <authorList>
            <consortium name="RefSeq"/>
        </authorList>
    </citation>
    <scope>IDENTIFICATION</scope>
    <source>
        <tissue evidence="4">Gonads</tissue>
    </source>
</reference>
<feature type="compositionally biased region" description="Basic and acidic residues" evidence="2">
    <location>
        <begin position="111"/>
        <end position="134"/>
    </location>
</feature>
<evidence type="ECO:0000256" key="2">
    <source>
        <dbReference type="SAM" id="MobiDB-lite"/>
    </source>
</evidence>
<proteinExistence type="predicted"/>
<feature type="region of interest" description="Disordered" evidence="2">
    <location>
        <begin position="374"/>
        <end position="397"/>
    </location>
</feature>
<keyword evidence="1" id="KW-0175">Coiled coil</keyword>
<evidence type="ECO:0000256" key="1">
    <source>
        <dbReference type="SAM" id="Coils"/>
    </source>
</evidence>
<dbReference type="Proteomes" id="UP000504635">
    <property type="component" value="Unplaced"/>
</dbReference>
<gene>
    <name evidence="4" type="primary">LOC115890417</name>
</gene>
<feature type="coiled-coil region" evidence="1">
    <location>
        <begin position="415"/>
        <end position="442"/>
    </location>
</feature>
<dbReference type="RefSeq" id="XP_030766506.1">
    <property type="nucleotide sequence ID" value="XM_030910646.1"/>
</dbReference>
<sequence>MVLTDHDYQDEQNNGQGDNSNIVVLYSHPVEGQQGQFITSQGNLLVNSQGMLEIRNGAAITTTAGQLLVNTTDNTITTQASPSPIESIELIRKEIESGDGTGNGDNSAENTHVEEGQQHEVVHTEPESVEHSEEAEREEEPTTQAETNGVNSSLDTTDSLQEEPMEVEEIGPPQIQTNAPEEIPEINQKEEVLKEEKRYPSSFEGEHAPERNLADILDIPPLEATDDEGHDIPPVQAQNNTVELNEATDLNDSGDGLILNDTSSYESMEVDGITTNIEAEPIQQNSQVVEITKDEVYTQSCSETDNSASLEQHSSEEYASLDRASLEHHASSEQLSLENHASLEQASIEQPHASLEQHQSEEHPSLEGLSIESQPDKSLEESNVQTDSFISQEENQNASNELLSNVEHQFASEICSEIQETKENENCQMENENNENVEAEQFQENATLEQIQHNAASEQIHENVDLEQIHENVDLEQIHENADPEQVHENIDTEQIHENIDTEQTNESLDTEQIHENLESEQIQQNMEQEHIQQNDNSIQSHF</sequence>
<dbReference type="GeneID" id="115890417"/>
<evidence type="ECO:0000313" key="4">
    <source>
        <dbReference type="RefSeq" id="XP_030766506.1"/>
    </source>
</evidence>
<protein>
    <submittedName>
        <fullName evidence="4">Retinitis pigmentosa 1-like 1 protein</fullName>
    </submittedName>
</protein>